<evidence type="ECO:0000313" key="1">
    <source>
        <dbReference type="EMBL" id="QQK09033.1"/>
    </source>
</evidence>
<evidence type="ECO:0000313" key="2">
    <source>
        <dbReference type="Proteomes" id="UP000595814"/>
    </source>
</evidence>
<accession>A0AC61N3B0</accession>
<gene>
    <name evidence="1" type="ORF">JFY71_05710</name>
</gene>
<dbReference type="EMBL" id="CP066744">
    <property type="protein sequence ID" value="QQK09033.1"/>
    <property type="molecule type" value="Genomic_DNA"/>
</dbReference>
<reference evidence="1 2" key="1">
    <citation type="journal article" date="2022" name="Int. J. Syst. Evol. Microbiol.">
        <title>Miniphocaeibacter halophilus sp. nov., an ammonium-tolerant acetate-producing bacterium isolated from a biogas system.</title>
        <authorList>
            <person name="Schnurer A."/>
            <person name="Singh A."/>
            <person name="Bi S."/>
            <person name="Qiao W."/>
            <person name="Westerholm M."/>
        </authorList>
    </citation>
    <scope>NUCLEOTIDE SEQUENCE [LARGE SCALE GENOMIC DNA]</scope>
    <source>
        <strain evidence="1 2">AMB_01</strain>
    </source>
</reference>
<organism evidence="1 2">
    <name type="scientific">Miniphocaeibacter halophilus</name>
    <dbReference type="NCBI Taxonomy" id="2931922"/>
    <lineage>
        <taxon>Bacteria</taxon>
        <taxon>Bacillati</taxon>
        <taxon>Bacillota</taxon>
        <taxon>Tissierellia</taxon>
        <taxon>Tissierellales</taxon>
        <taxon>Peptoniphilaceae</taxon>
        <taxon>Miniphocaeibacter</taxon>
    </lineage>
</organism>
<keyword evidence="2" id="KW-1185">Reference proteome</keyword>
<dbReference type="Proteomes" id="UP000595814">
    <property type="component" value="Chromosome"/>
</dbReference>
<protein>
    <submittedName>
        <fullName evidence="1">ABC transporter permease</fullName>
    </submittedName>
</protein>
<proteinExistence type="predicted"/>
<name>A0AC61N3B0_9FIRM</name>
<sequence length="310" mass="34283">MDNYKKYPQELFEPAKKDLNKDRITRPTISYWKDVFRRLKQNKLAMFGLFLLVASLLLAIIGPIISKFDYQTTNPAMKNLRPNSEHWFGTDPLGRDIFARVCFGIKYSLLIGVLAAAFDFLIGVSYGGIAGMARGRVDSIMMSIAEVLYAIPYMLVVILISVTFSSDSGVDLFTIVLAMSITGWIPMAILVRGQVLQIKEHEYVMASTSLGASNGYLLKKHIIPNSIGPIIVNITLAIPRAIFAEATLSFLGLGAQQPSLGKLISEGLGLMGINIFYQLAFPAFFISIIMFGFNVLGDGLRDALDPRLRK</sequence>